<proteinExistence type="predicted"/>
<feature type="compositionally biased region" description="Basic and acidic residues" evidence="1">
    <location>
        <begin position="176"/>
        <end position="205"/>
    </location>
</feature>
<feature type="compositionally biased region" description="Polar residues" evidence="1">
    <location>
        <begin position="70"/>
        <end position="91"/>
    </location>
</feature>
<dbReference type="Proteomes" id="UP001310890">
    <property type="component" value="Unassembled WGS sequence"/>
</dbReference>
<evidence type="ECO:0000313" key="3">
    <source>
        <dbReference type="Proteomes" id="UP001310890"/>
    </source>
</evidence>
<feature type="region of interest" description="Disordered" evidence="1">
    <location>
        <begin position="1"/>
        <end position="231"/>
    </location>
</feature>
<dbReference type="Gene3D" id="2.20.70.10">
    <property type="match status" value="1"/>
</dbReference>
<feature type="compositionally biased region" description="Basic and acidic residues" evidence="1">
    <location>
        <begin position="106"/>
        <end position="117"/>
    </location>
</feature>
<feature type="compositionally biased region" description="Basic and acidic residues" evidence="1">
    <location>
        <begin position="46"/>
        <end position="60"/>
    </location>
</feature>
<feature type="compositionally biased region" description="Polar residues" evidence="1">
    <location>
        <begin position="31"/>
        <end position="43"/>
    </location>
</feature>
<evidence type="ECO:0008006" key="4">
    <source>
        <dbReference type="Google" id="ProtNLM"/>
    </source>
</evidence>
<protein>
    <recommendedName>
        <fullName evidence="4">WW domain-containing protein</fullName>
    </recommendedName>
</protein>
<dbReference type="EMBL" id="JAVRRL010000018">
    <property type="protein sequence ID" value="KAK5114264.1"/>
    <property type="molecule type" value="Genomic_DNA"/>
</dbReference>
<sequence length="319" mass="34618">MSNQGIPSDAPPSYTQATGKASATHRPADSSHLNVPGASSSSRHGIPMDRRRSMEDEHRPLPKGWVRSFDPQTEHQFFVDTTQDPPRSTWTHPYDDEQYLSTLSTDQRETIEQESLGRGRPPSKADIIADHTDNSDDEDDNHHSGHASSTSATNAELPPRPNDKGKKTSFGRKLKDKVTGMTHEEREQERQRRAAEEQRLYEQHQRTRAAMAKAAQTGQPQLLGKDKDGKDVYIEPPSYGGGMGYGGGYGYNPYQSGSYSTPNARYIRPQQPYGRPYGGGFGGGYGLPLALGGGLMGGLLLGDMMGGGMGGGMGFGGGF</sequence>
<evidence type="ECO:0000313" key="2">
    <source>
        <dbReference type="EMBL" id="KAK5114264.1"/>
    </source>
</evidence>
<evidence type="ECO:0000256" key="1">
    <source>
        <dbReference type="SAM" id="MobiDB-lite"/>
    </source>
</evidence>
<reference evidence="2" key="1">
    <citation type="submission" date="2023-08" db="EMBL/GenBank/DDBJ databases">
        <title>Black Yeasts Isolated from many extreme environments.</title>
        <authorList>
            <person name="Coleine C."/>
            <person name="Stajich J.E."/>
            <person name="Selbmann L."/>
        </authorList>
    </citation>
    <scope>NUCLEOTIDE SEQUENCE</scope>
    <source>
        <strain evidence="2">CCFEE 5401</strain>
    </source>
</reference>
<comment type="caution">
    <text evidence="2">The sequence shown here is derived from an EMBL/GenBank/DDBJ whole genome shotgun (WGS) entry which is preliminary data.</text>
</comment>
<feature type="compositionally biased region" description="Low complexity" evidence="1">
    <location>
        <begin position="146"/>
        <end position="155"/>
    </location>
</feature>
<gene>
    <name evidence="2" type="ORF">LTR62_002515</name>
</gene>
<accession>A0AAN7TKQ0</accession>
<dbReference type="AlphaFoldDB" id="A0AAN7TKQ0"/>
<name>A0AAN7TKQ0_9PEZI</name>
<organism evidence="2 3">
    <name type="scientific">Meristemomyces frigidus</name>
    <dbReference type="NCBI Taxonomy" id="1508187"/>
    <lineage>
        <taxon>Eukaryota</taxon>
        <taxon>Fungi</taxon>
        <taxon>Dikarya</taxon>
        <taxon>Ascomycota</taxon>
        <taxon>Pezizomycotina</taxon>
        <taxon>Dothideomycetes</taxon>
        <taxon>Dothideomycetidae</taxon>
        <taxon>Mycosphaerellales</taxon>
        <taxon>Teratosphaeriaceae</taxon>
        <taxon>Meristemomyces</taxon>
    </lineage>
</organism>